<dbReference type="PANTHER" id="PTHR19288">
    <property type="entry name" value="4-NITROPHENYLPHOSPHATASE-RELATED"/>
    <property type="match status" value="1"/>
</dbReference>
<comment type="cofactor">
    <cofactor evidence="5">
        <name>Mg(2+)</name>
        <dbReference type="ChEBI" id="CHEBI:18420"/>
    </cofactor>
    <text evidence="5">Divalent metal ions. Mg(2+) is the most effective.</text>
</comment>
<evidence type="ECO:0000256" key="1">
    <source>
        <dbReference type="ARBA" id="ARBA00022801"/>
    </source>
</evidence>
<dbReference type="SUPFAM" id="SSF56784">
    <property type="entry name" value="HAD-like"/>
    <property type="match status" value="1"/>
</dbReference>
<dbReference type="GO" id="GO:0005737">
    <property type="term" value="C:cytoplasm"/>
    <property type="evidence" value="ECO:0007669"/>
    <property type="project" value="TreeGrafter"/>
</dbReference>
<dbReference type="STRING" id="6216.A0A0R3SPD7"/>
<dbReference type="EMBL" id="UYSG01010880">
    <property type="protein sequence ID" value="VDL59128.1"/>
    <property type="molecule type" value="Genomic_DNA"/>
</dbReference>
<evidence type="ECO:0000313" key="9">
    <source>
        <dbReference type="Proteomes" id="UP000321570"/>
    </source>
</evidence>
<feature type="binding site" evidence="5">
    <location>
        <position position="13"/>
    </location>
    <ligand>
        <name>Mg(2+)</name>
        <dbReference type="ChEBI" id="CHEBI:18420"/>
    </ligand>
</feature>
<evidence type="ECO:0000256" key="2">
    <source>
        <dbReference type="PIRNR" id="PIRNR000915"/>
    </source>
</evidence>
<name>A0A0R3SPD7_HYMDI</name>
<reference evidence="6 8" key="2">
    <citation type="submission" date="2018-11" db="EMBL/GenBank/DDBJ databases">
        <authorList>
            <consortium name="Pathogen Informatics"/>
        </authorList>
    </citation>
    <scope>NUCLEOTIDE SEQUENCE [LARGE SCALE GENOMIC DNA]</scope>
</reference>
<dbReference type="Proteomes" id="UP000321570">
    <property type="component" value="Unassembled WGS sequence"/>
</dbReference>
<feature type="binding site" evidence="4">
    <location>
        <position position="199"/>
    </location>
    <ligand>
        <name>substrate</name>
    </ligand>
</feature>
<keyword evidence="5" id="KW-0460">Magnesium</keyword>
<evidence type="ECO:0000256" key="3">
    <source>
        <dbReference type="PIRSR" id="PIRSR000915-1"/>
    </source>
</evidence>
<dbReference type="NCBIfam" id="TIGR01460">
    <property type="entry name" value="HAD-SF-IIA"/>
    <property type="match status" value="1"/>
</dbReference>
<dbReference type="InterPro" id="IPR006357">
    <property type="entry name" value="HAD-SF_hydro_IIA"/>
</dbReference>
<dbReference type="OrthoDB" id="413953at2759"/>
<keyword evidence="9" id="KW-1185">Reference proteome</keyword>
<feature type="active site" description="Nucleophile" evidence="3">
    <location>
        <position position="11"/>
    </location>
</feature>
<dbReference type="InterPro" id="IPR006349">
    <property type="entry name" value="PGP_euk"/>
</dbReference>
<dbReference type="Pfam" id="PF13344">
    <property type="entry name" value="Hydrolase_6"/>
    <property type="match status" value="1"/>
</dbReference>
<feature type="binding site" evidence="5">
    <location>
        <position position="224"/>
    </location>
    <ligand>
        <name>Mg(2+)</name>
        <dbReference type="ChEBI" id="CHEBI:18420"/>
    </ligand>
</feature>
<dbReference type="NCBIfam" id="TIGR01452">
    <property type="entry name" value="PGP_euk"/>
    <property type="match status" value="1"/>
</dbReference>
<proteinExistence type="inferred from homology"/>
<dbReference type="InterPro" id="IPR036412">
    <property type="entry name" value="HAD-like_sf"/>
</dbReference>
<dbReference type="InterPro" id="IPR023214">
    <property type="entry name" value="HAD_sf"/>
</dbReference>
<evidence type="ECO:0000313" key="8">
    <source>
        <dbReference type="Proteomes" id="UP000274504"/>
    </source>
</evidence>
<dbReference type="GO" id="GO:0016791">
    <property type="term" value="F:phosphatase activity"/>
    <property type="evidence" value="ECO:0007669"/>
    <property type="project" value="InterPro"/>
</dbReference>
<dbReference type="WBParaSite" id="HDID_0000681201-mRNA-1">
    <property type="protein sequence ID" value="HDID_0000681201-mRNA-1"/>
    <property type="gene ID" value="HDID_0000681201"/>
</dbReference>
<gene>
    <name evidence="6" type="ORF">HDID_LOCUS6810</name>
    <name evidence="7" type="ORF">WMSIL1_LOCUS1831</name>
</gene>
<evidence type="ECO:0000313" key="7">
    <source>
        <dbReference type="EMBL" id="VUZ41064.1"/>
    </source>
</evidence>
<comment type="similarity">
    <text evidence="2">Belongs to the HAD-like hydrolase superfamily.</text>
</comment>
<dbReference type="Gene3D" id="3.40.50.1000">
    <property type="entry name" value="HAD superfamily/HAD-like"/>
    <property type="match status" value="2"/>
</dbReference>
<dbReference type="EMBL" id="CABIJS010000044">
    <property type="protein sequence ID" value="VUZ41064.1"/>
    <property type="molecule type" value="Genomic_DNA"/>
</dbReference>
<accession>A0A0R3SPD7</accession>
<keyword evidence="1 2" id="KW-0378">Hydrolase</keyword>
<reference evidence="7 9" key="3">
    <citation type="submission" date="2019-07" db="EMBL/GenBank/DDBJ databases">
        <authorList>
            <person name="Jastrzebski P J."/>
            <person name="Paukszto L."/>
            <person name="Jastrzebski P J."/>
        </authorList>
    </citation>
    <scope>NUCLEOTIDE SEQUENCE [LARGE SCALE GENOMIC DNA]</scope>
    <source>
        <strain evidence="7 9">WMS-il1</strain>
    </source>
</reference>
<evidence type="ECO:0000313" key="10">
    <source>
        <dbReference type="WBParaSite" id="HDID_0000681201-mRNA-1"/>
    </source>
</evidence>
<feature type="active site" description="Proton donor" evidence="3">
    <location>
        <position position="13"/>
    </location>
</feature>
<dbReference type="PIRSF" id="PIRSF000915">
    <property type="entry name" value="PGP-type_phosphatase"/>
    <property type="match status" value="1"/>
</dbReference>
<dbReference type="PANTHER" id="PTHR19288:SF93">
    <property type="entry name" value="FI11325P-RELATED"/>
    <property type="match status" value="1"/>
</dbReference>
<feature type="binding site" evidence="5">
    <location>
        <position position="11"/>
    </location>
    <ligand>
        <name>Mg(2+)</name>
        <dbReference type="ChEBI" id="CHEBI:18420"/>
    </ligand>
</feature>
<dbReference type="Proteomes" id="UP000274504">
    <property type="component" value="Unassembled WGS sequence"/>
</dbReference>
<evidence type="ECO:0000256" key="4">
    <source>
        <dbReference type="PIRSR" id="PIRSR000915-2"/>
    </source>
</evidence>
<evidence type="ECO:0000313" key="6">
    <source>
        <dbReference type="EMBL" id="VDL59128.1"/>
    </source>
</evidence>
<keyword evidence="5" id="KW-0479">Metal-binding</keyword>
<feature type="binding site" evidence="4">
    <location>
        <begin position="44"/>
        <end position="46"/>
    </location>
    <ligand>
        <name>substrate</name>
    </ligand>
</feature>
<sequence length="290" mass="31779">MLKSYKTFLFDADGTLWNPKGIIPGSAEFIHYLKESGREVLLVSNNSTKSVEKYLVKCKKLGLPLDLSEIVCSANITANYLAKQGIKGPLYVMGQSGIAEELDKVGIEYFGIGPDTTPIDEFNASHLRDNVPGVIVGFDSYFNYMKVMKAASYILRGSKFYVTNEDALLPCDEFAKPGTGSIVASVRKATGLEPTVFGKPFTTVWDFIKEKYGAEEKTSVIIGDRLDTDIQMGKVAGLCTVCVMSGVTSETLLSEVRADPVKAALLAPDLVYPTIREMHQQLMEEDKKSA</sequence>
<protein>
    <submittedName>
        <fullName evidence="10">Phosphoglycolate phosphatase</fullName>
    </submittedName>
</protein>
<organism evidence="10">
    <name type="scientific">Hymenolepis diminuta</name>
    <name type="common">Rat tapeworm</name>
    <dbReference type="NCBI Taxonomy" id="6216"/>
    <lineage>
        <taxon>Eukaryota</taxon>
        <taxon>Metazoa</taxon>
        <taxon>Spiralia</taxon>
        <taxon>Lophotrochozoa</taxon>
        <taxon>Platyhelminthes</taxon>
        <taxon>Cestoda</taxon>
        <taxon>Eucestoda</taxon>
        <taxon>Cyclophyllidea</taxon>
        <taxon>Hymenolepididae</taxon>
        <taxon>Hymenolepis</taxon>
    </lineage>
</organism>
<dbReference type="AlphaFoldDB" id="A0A0R3SPD7"/>
<evidence type="ECO:0000256" key="5">
    <source>
        <dbReference type="PIRSR" id="PIRSR000915-3"/>
    </source>
</evidence>
<dbReference type="Pfam" id="PF13242">
    <property type="entry name" value="Hydrolase_like"/>
    <property type="match status" value="1"/>
</dbReference>
<dbReference type="GO" id="GO:0046872">
    <property type="term" value="F:metal ion binding"/>
    <property type="evidence" value="ECO:0007669"/>
    <property type="project" value="UniProtKB-KW"/>
</dbReference>
<reference evidence="10" key="1">
    <citation type="submission" date="2017-02" db="UniProtKB">
        <authorList>
            <consortium name="WormBaseParasite"/>
        </authorList>
    </citation>
    <scope>IDENTIFICATION</scope>
</reference>